<evidence type="ECO:0000313" key="2">
    <source>
        <dbReference type="Proteomes" id="UP000027982"/>
    </source>
</evidence>
<name>A0A068NTT3_FIMGI</name>
<organism evidence="1 2">
    <name type="scientific">Fimbriimonas ginsengisoli Gsoil 348</name>
    <dbReference type="NCBI Taxonomy" id="661478"/>
    <lineage>
        <taxon>Bacteria</taxon>
        <taxon>Bacillati</taxon>
        <taxon>Armatimonadota</taxon>
        <taxon>Fimbriimonadia</taxon>
        <taxon>Fimbriimonadales</taxon>
        <taxon>Fimbriimonadaceae</taxon>
        <taxon>Fimbriimonas</taxon>
    </lineage>
</organism>
<sequence>MIGKPKLLPDTKRDHCRSRGMTSRLAFGKVESPAQCIEDLC</sequence>
<gene>
    <name evidence="1" type="ORF">OP10G_1636</name>
</gene>
<dbReference type="STRING" id="661478.OP10G_1636"/>
<protein>
    <submittedName>
        <fullName evidence="1">Uncharacterized protein</fullName>
    </submittedName>
</protein>
<dbReference type="Proteomes" id="UP000027982">
    <property type="component" value="Chromosome"/>
</dbReference>
<keyword evidence="2" id="KW-1185">Reference proteome</keyword>
<dbReference type="EMBL" id="CP007139">
    <property type="protein sequence ID" value="AIE85004.1"/>
    <property type="molecule type" value="Genomic_DNA"/>
</dbReference>
<dbReference type="HOGENOM" id="CLU_3270378_0_0_0"/>
<dbReference type="AlphaFoldDB" id="A0A068NTT3"/>
<accession>A0A068NTT3</accession>
<dbReference type="KEGG" id="fgi:OP10G_1636"/>
<reference evidence="1 2" key="1">
    <citation type="journal article" date="2014" name="PLoS ONE">
        <title>The first complete genome sequence of the class fimbriimonadia in the phylum armatimonadetes.</title>
        <authorList>
            <person name="Hu Z.Y."/>
            <person name="Wang Y.Z."/>
            <person name="Im W.T."/>
            <person name="Wang S.Y."/>
            <person name="Zhao G.P."/>
            <person name="Zheng H.J."/>
            <person name="Quan Z.X."/>
        </authorList>
    </citation>
    <scope>NUCLEOTIDE SEQUENCE [LARGE SCALE GENOMIC DNA]</scope>
    <source>
        <strain evidence="1">Gsoil 348</strain>
    </source>
</reference>
<proteinExistence type="predicted"/>
<evidence type="ECO:0000313" key="1">
    <source>
        <dbReference type="EMBL" id="AIE85004.1"/>
    </source>
</evidence>